<name>A0ABN0UGC6_9GAMM</name>
<evidence type="ECO:0000313" key="1">
    <source>
        <dbReference type="EMBL" id="GAA0249599.1"/>
    </source>
</evidence>
<dbReference type="RefSeq" id="WP_343881544.1">
    <property type="nucleotide sequence ID" value="NZ_BAAAFO010000002.1"/>
</dbReference>
<proteinExistence type="predicted"/>
<protein>
    <recommendedName>
        <fullName evidence="3">DUF4340 domain-containing protein</fullName>
    </recommendedName>
</protein>
<comment type="caution">
    <text evidence="1">The sequence shown here is derived from an EMBL/GenBank/DDBJ whole genome shotgun (WGS) entry which is preliminary data.</text>
</comment>
<accession>A0ABN0UGC6</accession>
<evidence type="ECO:0000313" key="2">
    <source>
        <dbReference type="Proteomes" id="UP001500657"/>
    </source>
</evidence>
<dbReference type="Proteomes" id="UP001500657">
    <property type="component" value="Unassembled WGS sequence"/>
</dbReference>
<dbReference type="InterPro" id="IPR006311">
    <property type="entry name" value="TAT_signal"/>
</dbReference>
<dbReference type="EMBL" id="BAAAFO010000002">
    <property type="protein sequence ID" value="GAA0249599.1"/>
    <property type="molecule type" value="Genomic_DNA"/>
</dbReference>
<organism evidence="1 2">
    <name type="scientific">Rhodanobacter caeni</name>
    <dbReference type="NCBI Taxonomy" id="657654"/>
    <lineage>
        <taxon>Bacteria</taxon>
        <taxon>Pseudomonadati</taxon>
        <taxon>Pseudomonadota</taxon>
        <taxon>Gammaproteobacteria</taxon>
        <taxon>Lysobacterales</taxon>
        <taxon>Rhodanobacteraceae</taxon>
        <taxon>Rhodanobacter</taxon>
    </lineage>
</organism>
<reference evidence="1 2" key="1">
    <citation type="journal article" date="2019" name="Int. J. Syst. Evol. Microbiol.">
        <title>The Global Catalogue of Microorganisms (GCM) 10K type strain sequencing project: providing services to taxonomists for standard genome sequencing and annotation.</title>
        <authorList>
            <consortium name="The Broad Institute Genomics Platform"/>
            <consortium name="The Broad Institute Genome Sequencing Center for Infectious Disease"/>
            <person name="Wu L."/>
            <person name="Ma J."/>
        </authorList>
    </citation>
    <scope>NUCLEOTIDE SEQUENCE [LARGE SCALE GENOMIC DNA]</scope>
    <source>
        <strain evidence="1 2">JCM 16242</strain>
    </source>
</reference>
<keyword evidence="2" id="KW-1185">Reference proteome</keyword>
<gene>
    <name evidence="1" type="ORF">GCM10009126_13820</name>
</gene>
<evidence type="ECO:0008006" key="3">
    <source>
        <dbReference type="Google" id="ProtNLM"/>
    </source>
</evidence>
<dbReference type="PROSITE" id="PS51318">
    <property type="entry name" value="TAT"/>
    <property type="match status" value="1"/>
</dbReference>
<sequence length="163" mass="17615">MTRASRRRLALLAVVVALLAVAGWQWRREAQATPGSLLALDPAAVDHVALAVSGAPAMHYEKRDGHWWAVDGTPHRSDDGRLAELADTAAARVLSWRQASDFQPAKIGLAPPAAVLTLNGQRIEFGETSVTGPQRYVRVGDRIALIPAHYTPRPPTGHVTDLH</sequence>